<dbReference type="Proteomes" id="UP001317259">
    <property type="component" value="Unassembled WGS sequence"/>
</dbReference>
<dbReference type="SMART" id="SM00382">
    <property type="entry name" value="AAA"/>
    <property type="match status" value="1"/>
</dbReference>
<comment type="caution">
    <text evidence="4">The sequence shown here is derived from an EMBL/GenBank/DDBJ whole genome shotgun (WGS) entry which is preliminary data.</text>
</comment>
<evidence type="ECO:0000259" key="3">
    <source>
        <dbReference type="PROSITE" id="PS50893"/>
    </source>
</evidence>
<proteinExistence type="predicted"/>
<dbReference type="RefSeq" id="WP_242382164.1">
    <property type="nucleotide sequence ID" value="NZ_JAKRKC020000002.1"/>
</dbReference>
<dbReference type="GO" id="GO:0005524">
    <property type="term" value="F:ATP binding"/>
    <property type="evidence" value="ECO:0007669"/>
    <property type="project" value="UniProtKB-KW"/>
</dbReference>
<dbReference type="InterPro" id="IPR017871">
    <property type="entry name" value="ABC_transporter-like_CS"/>
</dbReference>
<accession>A0ABT0G250</accession>
<dbReference type="InterPro" id="IPR027417">
    <property type="entry name" value="P-loop_NTPase"/>
</dbReference>
<sequence length="253" mass="26668">MRLGLSGVSVAPDGVPVVHGAGLRVADGEFVGLVGPNGCGKSTLLRGVYRALRPSAGLVAVDGDDVHRLPAREAARRIAVMAQETPADLDFTVAEIVAMGRTPYRPDAAADAERCAAALDRVGLAGAAGRIFATLSGGEKQRVLLARALAQDTRLLLLDEPTSHLDVRHQLDLLHLVRELGLATLAVLHDLNQAAAFCDRLYVMHAGRIVAGGPPGRVLTPELIAEVYGVRAVRRTQLVFERLDPPEPAATPG</sequence>
<dbReference type="CDD" id="cd03214">
    <property type="entry name" value="ABC_Iron-Siderophores_B12_Hemin"/>
    <property type="match status" value="1"/>
</dbReference>
<keyword evidence="2 4" id="KW-0067">ATP-binding</keyword>
<dbReference type="PROSITE" id="PS50893">
    <property type="entry name" value="ABC_TRANSPORTER_2"/>
    <property type="match status" value="1"/>
</dbReference>
<gene>
    <name evidence="4" type="ORF">MF672_033530</name>
</gene>
<dbReference type="Pfam" id="PF00005">
    <property type="entry name" value="ABC_tran"/>
    <property type="match status" value="1"/>
</dbReference>
<feature type="domain" description="ABC transporter" evidence="3">
    <location>
        <begin position="3"/>
        <end position="231"/>
    </location>
</feature>
<reference evidence="4 5" key="1">
    <citation type="submission" date="2022-04" db="EMBL/GenBank/DDBJ databases">
        <title>Genome draft of Actinomadura sp. ATCC 31491.</title>
        <authorList>
            <person name="Shi X."/>
            <person name="Du Y."/>
        </authorList>
    </citation>
    <scope>NUCLEOTIDE SEQUENCE [LARGE SCALE GENOMIC DNA]</scope>
    <source>
        <strain evidence="4 5">ATCC 31491</strain>
    </source>
</reference>
<evidence type="ECO:0000256" key="2">
    <source>
        <dbReference type="ARBA" id="ARBA00022840"/>
    </source>
</evidence>
<dbReference type="PANTHER" id="PTHR42794:SF2">
    <property type="entry name" value="ABC TRANSPORTER ATP-BINDING PROTEIN"/>
    <property type="match status" value="1"/>
</dbReference>
<dbReference type="PANTHER" id="PTHR42794">
    <property type="entry name" value="HEMIN IMPORT ATP-BINDING PROTEIN HMUV"/>
    <property type="match status" value="1"/>
</dbReference>
<evidence type="ECO:0000313" key="4">
    <source>
        <dbReference type="EMBL" id="MCK2218682.1"/>
    </source>
</evidence>
<organism evidence="4 5">
    <name type="scientific">Actinomadura luzonensis</name>
    <dbReference type="NCBI Taxonomy" id="2805427"/>
    <lineage>
        <taxon>Bacteria</taxon>
        <taxon>Bacillati</taxon>
        <taxon>Actinomycetota</taxon>
        <taxon>Actinomycetes</taxon>
        <taxon>Streptosporangiales</taxon>
        <taxon>Thermomonosporaceae</taxon>
        <taxon>Actinomadura</taxon>
    </lineage>
</organism>
<evidence type="ECO:0000313" key="5">
    <source>
        <dbReference type="Proteomes" id="UP001317259"/>
    </source>
</evidence>
<dbReference type="SUPFAM" id="SSF52540">
    <property type="entry name" value="P-loop containing nucleoside triphosphate hydrolases"/>
    <property type="match status" value="1"/>
</dbReference>
<name>A0ABT0G250_9ACTN</name>
<dbReference type="EMBL" id="JAKRKC020000002">
    <property type="protein sequence ID" value="MCK2218682.1"/>
    <property type="molecule type" value="Genomic_DNA"/>
</dbReference>
<keyword evidence="5" id="KW-1185">Reference proteome</keyword>
<dbReference type="Gene3D" id="3.40.50.300">
    <property type="entry name" value="P-loop containing nucleotide triphosphate hydrolases"/>
    <property type="match status" value="1"/>
</dbReference>
<dbReference type="InterPro" id="IPR003439">
    <property type="entry name" value="ABC_transporter-like_ATP-bd"/>
</dbReference>
<dbReference type="PROSITE" id="PS00211">
    <property type="entry name" value="ABC_TRANSPORTER_1"/>
    <property type="match status" value="1"/>
</dbReference>
<dbReference type="InterPro" id="IPR003593">
    <property type="entry name" value="AAA+_ATPase"/>
</dbReference>
<evidence type="ECO:0000256" key="1">
    <source>
        <dbReference type="ARBA" id="ARBA00022741"/>
    </source>
</evidence>
<keyword evidence="1" id="KW-0547">Nucleotide-binding</keyword>
<protein>
    <submittedName>
        <fullName evidence="4">ABC transporter ATP-binding protein</fullName>
    </submittedName>
</protein>